<sequence length="227" mass="23877">MAPLVAIGRRAPRDVHALFQLSCLPCASPAWAEHDGNQVHDDDETPTYNGPGFGCCSDSDKGSMGSLGHPYTCAEACKYSTKGPGCKEGAACDRCHLCEWKRNDRKLSGDEPILSKWTGGSGGQGGTTPARPSAQGTKNFPVIGGFLTVFPTTVIGGSRGVASLEVLVPAAASSDYPAYTRSGRTRRRAGANRSLPQASGGTADWYASTRRGEKRKASLRKGEAAQK</sequence>
<name>A0A813F833_POLGL</name>
<gene>
    <name evidence="2" type="ORF">PGLA1383_LOCUS28199</name>
</gene>
<protein>
    <submittedName>
        <fullName evidence="2">Uncharacterized protein</fullName>
    </submittedName>
</protein>
<feature type="region of interest" description="Disordered" evidence="1">
    <location>
        <begin position="111"/>
        <end position="136"/>
    </location>
</feature>
<comment type="caution">
    <text evidence="2">The sequence shown here is derived from an EMBL/GenBank/DDBJ whole genome shotgun (WGS) entry which is preliminary data.</text>
</comment>
<organism evidence="2 3">
    <name type="scientific">Polarella glacialis</name>
    <name type="common">Dinoflagellate</name>
    <dbReference type="NCBI Taxonomy" id="89957"/>
    <lineage>
        <taxon>Eukaryota</taxon>
        <taxon>Sar</taxon>
        <taxon>Alveolata</taxon>
        <taxon>Dinophyceae</taxon>
        <taxon>Suessiales</taxon>
        <taxon>Suessiaceae</taxon>
        <taxon>Polarella</taxon>
    </lineage>
</organism>
<dbReference type="OrthoDB" id="422417at2759"/>
<evidence type="ECO:0000313" key="3">
    <source>
        <dbReference type="Proteomes" id="UP000654075"/>
    </source>
</evidence>
<reference evidence="2" key="1">
    <citation type="submission" date="2021-02" db="EMBL/GenBank/DDBJ databases">
        <authorList>
            <person name="Dougan E. K."/>
            <person name="Rhodes N."/>
            <person name="Thang M."/>
            <person name="Chan C."/>
        </authorList>
    </citation>
    <scope>NUCLEOTIDE SEQUENCE</scope>
</reference>
<evidence type="ECO:0000256" key="1">
    <source>
        <dbReference type="SAM" id="MobiDB-lite"/>
    </source>
</evidence>
<evidence type="ECO:0000313" key="2">
    <source>
        <dbReference type="EMBL" id="CAE8610372.1"/>
    </source>
</evidence>
<dbReference type="Proteomes" id="UP000654075">
    <property type="component" value="Unassembled WGS sequence"/>
</dbReference>
<dbReference type="AlphaFoldDB" id="A0A813F833"/>
<accession>A0A813F833</accession>
<proteinExistence type="predicted"/>
<dbReference type="EMBL" id="CAJNNV010024648">
    <property type="protein sequence ID" value="CAE8610372.1"/>
    <property type="molecule type" value="Genomic_DNA"/>
</dbReference>
<keyword evidence="3" id="KW-1185">Reference proteome</keyword>
<feature type="region of interest" description="Disordered" evidence="1">
    <location>
        <begin position="177"/>
        <end position="227"/>
    </location>
</feature>